<dbReference type="AlphaFoldDB" id="X6P4E4"/>
<organism evidence="1 2">
    <name type="scientific">Reticulomyxa filosa</name>
    <dbReference type="NCBI Taxonomy" id="46433"/>
    <lineage>
        <taxon>Eukaryota</taxon>
        <taxon>Sar</taxon>
        <taxon>Rhizaria</taxon>
        <taxon>Retaria</taxon>
        <taxon>Foraminifera</taxon>
        <taxon>Monothalamids</taxon>
        <taxon>Reticulomyxidae</taxon>
        <taxon>Reticulomyxa</taxon>
    </lineage>
</organism>
<evidence type="ECO:0000313" key="1">
    <source>
        <dbReference type="EMBL" id="ETO33390.1"/>
    </source>
</evidence>
<accession>X6P4E4</accession>
<reference evidence="1 2" key="1">
    <citation type="journal article" date="2013" name="Curr. Biol.">
        <title>The Genome of the Foraminiferan Reticulomyxa filosa.</title>
        <authorList>
            <person name="Glockner G."/>
            <person name="Hulsmann N."/>
            <person name="Schleicher M."/>
            <person name="Noegel A.A."/>
            <person name="Eichinger L."/>
            <person name="Gallinger C."/>
            <person name="Pawlowski J."/>
            <person name="Sierra R."/>
            <person name="Euteneuer U."/>
            <person name="Pillet L."/>
            <person name="Moustafa A."/>
            <person name="Platzer M."/>
            <person name="Groth M."/>
            <person name="Szafranski K."/>
            <person name="Schliwa M."/>
        </authorList>
    </citation>
    <scope>NUCLEOTIDE SEQUENCE [LARGE SCALE GENOMIC DNA]</scope>
</reference>
<evidence type="ECO:0000313" key="2">
    <source>
        <dbReference type="Proteomes" id="UP000023152"/>
    </source>
</evidence>
<dbReference type="EMBL" id="ASPP01003430">
    <property type="protein sequence ID" value="ETO33390.1"/>
    <property type="molecule type" value="Genomic_DNA"/>
</dbReference>
<keyword evidence="2" id="KW-1185">Reference proteome</keyword>
<dbReference type="Proteomes" id="UP000023152">
    <property type="component" value="Unassembled WGS sequence"/>
</dbReference>
<proteinExistence type="predicted"/>
<feature type="non-terminal residue" evidence="1">
    <location>
        <position position="179"/>
    </location>
</feature>
<protein>
    <submittedName>
        <fullName evidence="1">Uncharacterized protein</fullName>
    </submittedName>
</protein>
<comment type="caution">
    <text evidence="1">The sequence shown here is derived from an EMBL/GenBank/DDBJ whole genome shotgun (WGS) entry which is preliminary data.</text>
</comment>
<sequence>MCICIYIKDWIVYVYVFSICKSDNSILNLNKLLSEMNLQAHVLPIFYETKSKAQGKGKDVNNGDSDVDNDLNVNVNMNANVDEDEKEKVGMNQTLVRKQLPLQQLMHNISDAYNEIVENSKLLEQFTTHRAKQKSRSVPIGNGMQLEPVHFFKNISDVYAFTKNWEVAPQHKMLESISQ</sequence>
<gene>
    <name evidence="1" type="ORF">RFI_03717</name>
</gene>
<name>X6P4E4_RETFI</name>